<protein>
    <recommendedName>
        <fullName evidence="4">Transglycosylase SLT domain-containing protein</fullName>
    </recommendedName>
</protein>
<evidence type="ECO:0000256" key="1">
    <source>
        <dbReference type="SAM" id="MobiDB-lite"/>
    </source>
</evidence>
<evidence type="ECO:0000313" key="3">
    <source>
        <dbReference type="Proteomes" id="UP001279642"/>
    </source>
</evidence>
<dbReference type="InterPro" id="IPR023346">
    <property type="entry name" value="Lysozyme-like_dom_sf"/>
</dbReference>
<sequence length="342" mass="37622">MEPQISPSKSDTRAVPSANPGLPVNNDANISGVIPTEGAGATRDQTEITRATEAKQLGDRFGLNYDLVLRNLDQLRQAAALEDVTFGEFRLPFGIGESNEKEEGNPVATSRSLSNVNAQAAGASPQPDLGAQEKRSNANHKIKLDNETTMPVDDSDAVRKAFILKGGGGHFVVKENPNASSETPWYALASYSDVKKYQSQIDYAADKVGVDPRLIRAIMYVETTHGYYDRFNPRPQTNKSILPMNVNVKYWDDHFGTREQLNDPLQNVLAGAKMIKAIVNNVPKDTSIAAIATLYNSHVARTVSSYGAQVAKAYETQPWQQDLIRDRTSYQFRRGGIPPRQN</sequence>
<proteinExistence type="predicted"/>
<keyword evidence="3" id="KW-1185">Reference proteome</keyword>
<gene>
    <name evidence="2" type="ORF">SMD27_18810</name>
</gene>
<dbReference type="EMBL" id="JAXCLW010000006">
    <property type="protein sequence ID" value="MDY0884903.1"/>
    <property type="molecule type" value="Genomic_DNA"/>
</dbReference>
<evidence type="ECO:0000313" key="2">
    <source>
        <dbReference type="EMBL" id="MDY0884903.1"/>
    </source>
</evidence>
<comment type="caution">
    <text evidence="2">The sequence shown here is derived from an EMBL/GenBank/DDBJ whole genome shotgun (WGS) entry which is preliminary data.</text>
</comment>
<dbReference type="SUPFAM" id="SSF53955">
    <property type="entry name" value="Lysozyme-like"/>
    <property type="match status" value="1"/>
</dbReference>
<name>A0ABU5EFB0_9PROT</name>
<organism evidence="2 3">
    <name type="scientific">Dongia soli</name>
    <dbReference type="NCBI Taxonomy" id="600628"/>
    <lineage>
        <taxon>Bacteria</taxon>
        <taxon>Pseudomonadati</taxon>
        <taxon>Pseudomonadota</taxon>
        <taxon>Alphaproteobacteria</taxon>
        <taxon>Rhodospirillales</taxon>
        <taxon>Dongiaceae</taxon>
        <taxon>Dongia</taxon>
    </lineage>
</organism>
<reference evidence="2 3" key="1">
    <citation type="journal article" date="2016" name="Antonie Van Leeuwenhoek">
        <title>Dongia soli sp. nov., isolated from soil from Dokdo, Korea.</title>
        <authorList>
            <person name="Kim D.U."/>
            <person name="Lee H."/>
            <person name="Kim H."/>
            <person name="Kim S.G."/>
            <person name="Ka J.O."/>
        </authorList>
    </citation>
    <scope>NUCLEOTIDE SEQUENCE [LARGE SCALE GENOMIC DNA]</scope>
    <source>
        <strain evidence="2 3">D78</strain>
    </source>
</reference>
<feature type="region of interest" description="Disordered" evidence="1">
    <location>
        <begin position="1"/>
        <end position="43"/>
    </location>
</feature>
<evidence type="ECO:0008006" key="4">
    <source>
        <dbReference type="Google" id="ProtNLM"/>
    </source>
</evidence>
<feature type="region of interest" description="Disordered" evidence="1">
    <location>
        <begin position="117"/>
        <end position="140"/>
    </location>
</feature>
<dbReference type="RefSeq" id="WP_320509976.1">
    <property type="nucleotide sequence ID" value="NZ_JAXCLW010000006.1"/>
</dbReference>
<dbReference type="Gene3D" id="1.10.530.10">
    <property type="match status" value="1"/>
</dbReference>
<accession>A0ABU5EFB0</accession>
<feature type="compositionally biased region" description="Basic and acidic residues" evidence="1">
    <location>
        <begin position="131"/>
        <end position="140"/>
    </location>
</feature>
<dbReference type="Proteomes" id="UP001279642">
    <property type="component" value="Unassembled WGS sequence"/>
</dbReference>